<dbReference type="Proteomes" id="UP000319130">
    <property type="component" value="Unassembled WGS sequence"/>
</dbReference>
<organism evidence="1 2">
    <name type="scientific">Aerophobetes bacterium</name>
    <dbReference type="NCBI Taxonomy" id="2030807"/>
    <lineage>
        <taxon>Bacteria</taxon>
        <taxon>Candidatus Aerophobota</taxon>
    </lineage>
</organism>
<dbReference type="AlphaFoldDB" id="A0A523W6Q5"/>
<proteinExistence type="predicted"/>
<dbReference type="EMBL" id="SOIZ01000165">
    <property type="protein sequence ID" value="TET62714.1"/>
    <property type="molecule type" value="Genomic_DNA"/>
</dbReference>
<reference evidence="1 2" key="1">
    <citation type="submission" date="2019-03" db="EMBL/GenBank/DDBJ databases">
        <title>Metabolic potential of uncultured bacteria and archaea associated with petroleum seepage in deep-sea sediments.</title>
        <authorList>
            <person name="Dong X."/>
            <person name="Hubert C."/>
        </authorList>
    </citation>
    <scope>NUCLEOTIDE SEQUENCE [LARGE SCALE GENOMIC DNA]</scope>
    <source>
        <strain evidence="1">E29_bin52</strain>
    </source>
</reference>
<sequence>MKKRLVIVAALVFCLSLMFATAGYGLEKLGEGITIRFFNGGPPGCPFASVVYKGALQAASD</sequence>
<evidence type="ECO:0000313" key="2">
    <source>
        <dbReference type="Proteomes" id="UP000319130"/>
    </source>
</evidence>
<gene>
    <name evidence="1" type="ORF">E3J48_03850</name>
</gene>
<comment type="caution">
    <text evidence="1">The sequence shown here is derived from an EMBL/GenBank/DDBJ whole genome shotgun (WGS) entry which is preliminary data.</text>
</comment>
<feature type="non-terminal residue" evidence="1">
    <location>
        <position position="61"/>
    </location>
</feature>
<name>A0A523W6Q5_UNCAE</name>
<evidence type="ECO:0000313" key="1">
    <source>
        <dbReference type="EMBL" id="TET62714.1"/>
    </source>
</evidence>
<protein>
    <submittedName>
        <fullName evidence="1">Uncharacterized protein</fullName>
    </submittedName>
</protein>
<accession>A0A523W6Q5</accession>